<dbReference type="PANTHER" id="PTHR47618:SF1">
    <property type="entry name" value="BIFUNCTIONAL OLIGORIBONUCLEASE AND PAP PHOSPHATASE NRNA"/>
    <property type="match status" value="1"/>
</dbReference>
<dbReference type="Gene3D" id="3.90.1640.10">
    <property type="entry name" value="inorganic pyrophosphatase (n-terminal core)"/>
    <property type="match status" value="1"/>
</dbReference>
<dbReference type="InterPro" id="IPR038763">
    <property type="entry name" value="DHH_sf"/>
</dbReference>
<dbReference type="AlphaFoldDB" id="A0A931LRL6"/>
<evidence type="ECO:0000313" key="3">
    <source>
        <dbReference type="EMBL" id="MBI1756173.1"/>
    </source>
</evidence>
<dbReference type="InterPro" id="IPR003156">
    <property type="entry name" value="DHHA1_dom"/>
</dbReference>
<dbReference type="EMBL" id="JACOSL010000025">
    <property type="protein sequence ID" value="MBI1756173.1"/>
    <property type="molecule type" value="Genomic_DNA"/>
</dbReference>
<evidence type="ECO:0000313" key="4">
    <source>
        <dbReference type="Proteomes" id="UP000727962"/>
    </source>
</evidence>
<evidence type="ECO:0000259" key="1">
    <source>
        <dbReference type="Pfam" id="PF01368"/>
    </source>
</evidence>
<feature type="domain" description="DDH" evidence="1">
    <location>
        <begin position="23"/>
        <end position="162"/>
    </location>
</feature>
<proteinExistence type="predicted"/>
<protein>
    <submittedName>
        <fullName evidence="3">Bifunctional oligoribonuclease/PAP phosphatase NrnA</fullName>
    </submittedName>
</protein>
<dbReference type="InterPro" id="IPR051319">
    <property type="entry name" value="Oligoribo/pAp-PDE_c-di-AMP_PDE"/>
</dbReference>
<dbReference type="Proteomes" id="UP000727962">
    <property type="component" value="Unassembled WGS sequence"/>
</dbReference>
<dbReference type="SUPFAM" id="SSF64182">
    <property type="entry name" value="DHH phosphoesterases"/>
    <property type="match status" value="1"/>
</dbReference>
<dbReference type="PANTHER" id="PTHR47618">
    <property type="entry name" value="BIFUNCTIONAL OLIGORIBONUCLEASE AND PAP PHOSPHATASE NRNA"/>
    <property type="match status" value="1"/>
</dbReference>
<dbReference type="Pfam" id="PF01368">
    <property type="entry name" value="DHH"/>
    <property type="match status" value="1"/>
</dbReference>
<gene>
    <name evidence="3" type="ORF">HYR64_03600</name>
</gene>
<organism evidence="3 4">
    <name type="scientific">Fimbriimonas ginsengisoli</name>
    <dbReference type="NCBI Taxonomy" id="1005039"/>
    <lineage>
        <taxon>Bacteria</taxon>
        <taxon>Bacillati</taxon>
        <taxon>Armatimonadota</taxon>
        <taxon>Fimbriimonadia</taxon>
        <taxon>Fimbriimonadales</taxon>
        <taxon>Fimbriimonadaceae</taxon>
        <taxon>Fimbriimonas</taxon>
    </lineage>
</organism>
<feature type="domain" description="DHHA1" evidence="2">
    <location>
        <begin position="238"/>
        <end position="321"/>
    </location>
</feature>
<reference evidence="3" key="1">
    <citation type="submission" date="2020-07" db="EMBL/GenBank/DDBJ databases">
        <title>Huge and variable diversity of episymbiotic CPR bacteria and DPANN archaea in groundwater ecosystems.</title>
        <authorList>
            <person name="He C.Y."/>
            <person name="Keren R."/>
            <person name="Whittaker M."/>
            <person name="Farag I.F."/>
            <person name="Doudna J."/>
            <person name="Cate J.H.D."/>
            <person name="Banfield J.F."/>
        </authorList>
    </citation>
    <scope>NUCLEOTIDE SEQUENCE</scope>
    <source>
        <strain evidence="3">NC_groundwater_17_Pr7_B-0.1um_64_12</strain>
    </source>
</reference>
<dbReference type="GO" id="GO:0003676">
    <property type="term" value="F:nucleic acid binding"/>
    <property type="evidence" value="ECO:0007669"/>
    <property type="project" value="InterPro"/>
</dbReference>
<accession>A0A931LRL6</accession>
<name>A0A931LRL6_FIMGI</name>
<dbReference type="InterPro" id="IPR001667">
    <property type="entry name" value="DDH_dom"/>
</dbReference>
<sequence>MDSKETNALARRFQEEVGKASSVLVGSHLNPDGDALGSALAVGHYLDGLGIANEVLCHHKAPANLQFLPGAHQIRQTPKRASHDLAIVVDLDSLDRLGSTAPYFEKCPQLILLDHHLPHRSPGDLRIVDPSAPATSLILTRLLLACDADITADMATCLLTGIVTDTGSFRFRNTTPESLSLSAVLLERGGDINLVSEQIYQSTPIAAARLMGILYERMRFTSHDRLCWCELGHDDFVKTGATDADTEGLANDLLSIETVQIAALFRESRPGKVRTSLRSRHAFDVAEVAREFGGGGHANAAGCTFEEPIHQAAERVVARLKICLESS</sequence>
<comment type="caution">
    <text evidence="3">The sequence shown here is derived from an EMBL/GenBank/DDBJ whole genome shotgun (WGS) entry which is preliminary data.</text>
</comment>
<dbReference type="Pfam" id="PF02272">
    <property type="entry name" value="DHHA1"/>
    <property type="match status" value="1"/>
</dbReference>
<evidence type="ECO:0000259" key="2">
    <source>
        <dbReference type="Pfam" id="PF02272"/>
    </source>
</evidence>
<dbReference type="Gene3D" id="3.10.310.30">
    <property type="match status" value="1"/>
</dbReference>